<evidence type="ECO:0000256" key="10">
    <source>
        <dbReference type="ARBA" id="ARBA00023125"/>
    </source>
</evidence>
<gene>
    <name evidence="12" type="primary">dnaG</name>
    <name evidence="17" type="ORF">CAC64_01275</name>
    <name evidence="18" type="ORF">CW895_10700</name>
</gene>
<dbReference type="SUPFAM" id="SSF48024">
    <property type="entry name" value="N-terminal domain of DnaB helicase"/>
    <property type="match status" value="1"/>
</dbReference>
<dbReference type="GO" id="GO:0008270">
    <property type="term" value="F:zinc ion binding"/>
    <property type="evidence" value="ECO:0007669"/>
    <property type="project" value="UniProtKB-UniRule"/>
</dbReference>
<evidence type="ECO:0000256" key="1">
    <source>
        <dbReference type="ARBA" id="ARBA00022478"/>
    </source>
</evidence>
<keyword evidence="8 12" id="KW-0862">Zinc</keyword>
<evidence type="ECO:0000256" key="6">
    <source>
        <dbReference type="ARBA" id="ARBA00022723"/>
    </source>
</evidence>
<evidence type="ECO:0000313" key="20">
    <source>
        <dbReference type="Proteomes" id="UP000531172"/>
    </source>
</evidence>
<keyword evidence="1 12" id="KW-0240">DNA-directed RNA polymerase</keyword>
<dbReference type="EC" id="2.7.7.101" evidence="12"/>
<dbReference type="SUPFAM" id="SSF57783">
    <property type="entry name" value="Zinc beta-ribbon"/>
    <property type="match status" value="1"/>
</dbReference>
<dbReference type="Gene3D" id="3.90.580.10">
    <property type="entry name" value="Zinc finger, CHC2-type domain"/>
    <property type="match status" value="1"/>
</dbReference>
<dbReference type="Gene3D" id="3.40.1360.10">
    <property type="match status" value="1"/>
</dbReference>
<feature type="coiled-coil region" evidence="15">
    <location>
        <begin position="580"/>
        <end position="607"/>
    </location>
</feature>
<evidence type="ECO:0000256" key="15">
    <source>
        <dbReference type="SAM" id="Coils"/>
    </source>
</evidence>
<dbReference type="InterPro" id="IPR050219">
    <property type="entry name" value="DnaG_primase"/>
</dbReference>
<dbReference type="NCBIfam" id="TIGR01391">
    <property type="entry name" value="dnaG"/>
    <property type="match status" value="1"/>
</dbReference>
<dbReference type="EMBL" id="AABBWO010000001">
    <property type="protein sequence ID" value="EAG4182958.1"/>
    <property type="molecule type" value="Genomic_DNA"/>
</dbReference>
<dbReference type="InterPro" id="IPR037068">
    <property type="entry name" value="DNA_primase_core_N_sf"/>
</dbReference>
<organism evidence="18 19">
    <name type="scientific">Listeria monocytogenes</name>
    <dbReference type="NCBI Taxonomy" id="1639"/>
    <lineage>
        <taxon>Bacteria</taxon>
        <taxon>Bacillati</taxon>
        <taxon>Bacillota</taxon>
        <taxon>Bacilli</taxon>
        <taxon>Bacillales</taxon>
        <taxon>Listeriaceae</taxon>
        <taxon>Listeria</taxon>
    </lineage>
</organism>
<dbReference type="InterPro" id="IPR034151">
    <property type="entry name" value="TOPRIM_DnaG_bac"/>
</dbReference>
<keyword evidence="7 12" id="KW-0863">Zinc-finger</keyword>
<accession>A0A6Z2PMC3</accession>
<keyword evidence="2 12" id="KW-0639">Primosome</keyword>
<evidence type="ECO:0000256" key="8">
    <source>
        <dbReference type="ARBA" id="ARBA00022833"/>
    </source>
</evidence>
<keyword evidence="9" id="KW-0460">Magnesium</keyword>
<dbReference type="Pfam" id="PF13155">
    <property type="entry name" value="Toprim_2"/>
    <property type="match status" value="1"/>
</dbReference>
<dbReference type="PANTHER" id="PTHR30313:SF2">
    <property type="entry name" value="DNA PRIMASE"/>
    <property type="match status" value="1"/>
</dbReference>
<evidence type="ECO:0000313" key="19">
    <source>
        <dbReference type="Proteomes" id="UP000524387"/>
    </source>
</evidence>
<reference evidence="17 20" key="1">
    <citation type="submission" date="2018-06" db="EMBL/GenBank/DDBJ databases">
        <authorList>
            <consortium name="PulseNet: The National Subtyping Network for Foodborne Disease Surveillance"/>
            <person name="Tarr C.L."/>
            <person name="Trees E."/>
            <person name="Katz L.S."/>
            <person name="Carleton-Romer H.A."/>
            <person name="Stroika S."/>
            <person name="Kucerova Z."/>
            <person name="Roache K.F."/>
            <person name="Sabol A.L."/>
            <person name="Besser J."/>
            <person name="Gerner-Smidt P."/>
        </authorList>
    </citation>
    <scope>NUCLEOTIDE SEQUENCE [LARGE SCALE GENOMIC DNA]</scope>
    <source>
        <strain evidence="17 20">PNUSAL003001</strain>
    </source>
</reference>
<dbReference type="PANTHER" id="PTHR30313">
    <property type="entry name" value="DNA PRIMASE"/>
    <property type="match status" value="1"/>
</dbReference>
<evidence type="ECO:0000256" key="13">
    <source>
        <dbReference type="PIRNR" id="PIRNR002811"/>
    </source>
</evidence>
<comment type="subunit">
    <text evidence="12">Monomer. Interacts with DnaB.</text>
</comment>
<evidence type="ECO:0000313" key="17">
    <source>
        <dbReference type="EMBL" id="EAG4182958.1"/>
    </source>
</evidence>
<dbReference type="InterPro" id="IPR019475">
    <property type="entry name" value="DNA_primase_DnaB-bd"/>
</dbReference>
<evidence type="ECO:0000256" key="2">
    <source>
        <dbReference type="ARBA" id="ARBA00022515"/>
    </source>
</evidence>
<name>A0A6Z2PMC3_LISMN</name>
<dbReference type="GO" id="GO:0003899">
    <property type="term" value="F:DNA-directed RNA polymerase activity"/>
    <property type="evidence" value="ECO:0007669"/>
    <property type="project" value="UniProtKB-UniRule"/>
</dbReference>
<dbReference type="SMART" id="SM00493">
    <property type="entry name" value="TOPRIM"/>
    <property type="match status" value="1"/>
</dbReference>
<evidence type="ECO:0000256" key="5">
    <source>
        <dbReference type="ARBA" id="ARBA00022705"/>
    </source>
</evidence>
<dbReference type="InterPro" id="IPR006171">
    <property type="entry name" value="TOPRIM_dom"/>
</dbReference>
<keyword evidence="4 12" id="KW-0548">Nucleotidyltransferase</keyword>
<sequence>MARIPEEVIDQVRNQADIVDIIGNYVQLKKQGRNYSGLCPFHGEKTPSFSVSPEKQIFHCFGCGKGGNVFSFLMEHDGLSFVESVKKVADMSHLDVAIELPEERDTSSLPKETSETAKMVEMHQLTAKLYHYILMETEEGAAALTYLKERGMSEQMMTTFQIGFAPNHHATITSFLEKRGMDLQLAGMAGLLSERDDGKMVDRFRNRIMFPITNDRGQIIAFSGRLFDRDDGPKYLNSPETPVFNKRRTLFHFSEARQAIRKQEEITLMEGFMDVISAEEAGVQNAVASMGTSLTEEHADLIKRLTNRAIICYDGDRAGIEAAYKAGTLLVERNRLDVFVLQLPAGKDPDDFIRVSGAEKFKEIYKQQRMTWTAFKIHYLRKERNLQNETDQIGYIDDCLREIAKLDQAVERELYLKQLADEFELTIETLKQQLQQSLKNSQKSRQMASYDEPPIDDSFMGMMPQEDAEMLFSFEQPTQKLSAHTTSEQQLMKAMMESRDNFLLIKQLLGDTTFYHDNYKALYTYLIGYFAEGNDADPTKFMDSVPDATMKGLISSLEMVISPDEQGKAQFEDYIRSLKRYKLEQKKKELEQELAAFSRENDKENEIRVMLEVVQLNRQLNSGQLDE</sequence>
<dbReference type="GO" id="GO:0005737">
    <property type="term" value="C:cytoplasm"/>
    <property type="evidence" value="ECO:0007669"/>
    <property type="project" value="TreeGrafter"/>
</dbReference>
<comment type="function">
    <text evidence="12 13">RNA polymerase that catalyzes the synthesis of short RNA molecules used as primers for DNA polymerase during DNA replication.</text>
</comment>
<dbReference type="Gene3D" id="3.90.980.10">
    <property type="entry name" value="DNA primase, catalytic core, N-terminal domain"/>
    <property type="match status" value="1"/>
</dbReference>
<evidence type="ECO:0000256" key="7">
    <source>
        <dbReference type="ARBA" id="ARBA00022771"/>
    </source>
</evidence>
<keyword evidence="11 12" id="KW-0804">Transcription</keyword>
<evidence type="ECO:0000313" key="18">
    <source>
        <dbReference type="EMBL" id="EAG9354261.1"/>
    </source>
</evidence>
<dbReference type="CDD" id="cd03364">
    <property type="entry name" value="TOPRIM_DnaG_primases"/>
    <property type="match status" value="1"/>
</dbReference>
<dbReference type="InterPro" id="IPR006295">
    <property type="entry name" value="DNA_primase_DnaG"/>
</dbReference>
<comment type="domain">
    <text evidence="12">Contains an N-terminal zinc-binding domain, a central core domain that contains the primase activity, and a C-terminal DnaB-binding domain.</text>
</comment>
<dbReference type="InterPro" id="IPR036185">
    <property type="entry name" value="DNA_heli_DnaB-like_N_sf"/>
</dbReference>
<dbReference type="GO" id="GO:0005524">
    <property type="term" value="F:ATP binding"/>
    <property type="evidence" value="ECO:0007669"/>
    <property type="project" value="InterPro"/>
</dbReference>
<comment type="similarity">
    <text evidence="12 13">Belongs to the DnaG primase family.</text>
</comment>
<dbReference type="Gene3D" id="1.10.860.10">
    <property type="entry name" value="DNAb Helicase, Chain A"/>
    <property type="match status" value="1"/>
</dbReference>
<dbReference type="AlphaFoldDB" id="A0A6Z2PMC3"/>
<keyword evidence="3 12" id="KW-0808">Transferase</keyword>
<evidence type="ECO:0000256" key="4">
    <source>
        <dbReference type="ARBA" id="ARBA00022695"/>
    </source>
</evidence>
<dbReference type="InterPro" id="IPR016136">
    <property type="entry name" value="DNA_helicase_N/primase_C"/>
</dbReference>
<dbReference type="RefSeq" id="WP_069888802.1">
    <property type="nucleotide sequence ID" value="NZ_CP054041.1"/>
</dbReference>
<dbReference type="InterPro" id="IPR002694">
    <property type="entry name" value="Znf_CHC2"/>
</dbReference>
<comment type="caution">
    <text evidence="18">The sequence shown here is derived from an EMBL/GenBank/DDBJ whole genome shotgun (WGS) entry which is preliminary data.</text>
</comment>
<feature type="zinc finger region" description="CHC2-type" evidence="12 14">
    <location>
        <begin position="39"/>
        <end position="63"/>
    </location>
</feature>
<evidence type="ECO:0000256" key="11">
    <source>
        <dbReference type="ARBA" id="ARBA00023163"/>
    </source>
</evidence>
<keyword evidence="6 12" id="KW-0479">Metal-binding</keyword>
<evidence type="ECO:0000256" key="14">
    <source>
        <dbReference type="PIRSR" id="PIRSR002811-1"/>
    </source>
</evidence>
<dbReference type="FunFam" id="3.90.580.10:FF:000001">
    <property type="entry name" value="DNA primase"/>
    <property type="match status" value="1"/>
</dbReference>
<evidence type="ECO:0000256" key="12">
    <source>
        <dbReference type="HAMAP-Rule" id="MF_00974"/>
    </source>
</evidence>
<dbReference type="GO" id="GO:0003677">
    <property type="term" value="F:DNA binding"/>
    <property type="evidence" value="ECO:0007669"/>
    <property type="project" value="UniProtKB-KW"/>
</dbReference>
<evidence type="ECO:0000259" key="16">
    <source>
        <dbReference type="PROSITE" id="PS50880"/>
    </source>
</evidence>
<dbReference type="InterPro" id="IPR030846">
    <property type="entry name" value="DnaG_bac"/>
</dbReference>
<dbReference type="Proteomes" id="UP000531172">
    <property type="component" value="Unassembled WGS sequence"/>
</dbReference>
<dbReference type="GO" id="GO:0003678">
    <property type="term" value="F:DNA helicase activity"/>
    <property type="evidence" value="ECO:0007669"/>
    <property type="project" value="InterPro"/>
</dbReference>
<dbReference type="InterPro" id="IPR036977">
    <property type="entry name" value="DNA_primase_Znf_CHC2"/>
</dbReference>
<reference evidence="18 19" key="2">
    <citation type="submission" date="2019-04" db="EMBL/GenBank/DDBJ databases">
        <authorList>
            <consortium name="GenomeTrakr network: Whole genome sequencing for foodborne pathogen traceback"/>
        </authorList>
    </citation>
    <scope>NUCLEOTIDE SEQUENCE [LARGE SCALE GENOMIC DNA]</scope>
    <source>
        <strain evidence="18 19">CFSAN072502</strain>
    </source>
</reference>
<dbReference type="SUPFAM" id="SSF56731">
    <property type="entry name" value="DNA primase core"/>
    <property type="match status" value="1"/>
</dbReference>
<keyword evidence="15" id="KW-0175">Coiled coil</keyword>
<protein>
    <recommendedName>
        <fullName evidence="12 13">DNA primase</fullName>
        <ecNumber evidence="12">2.7.7.101</ecNumber>
    </recommendedName>
</protein>
<dbReference type="EMBL" id="AABEKN010000004">
    <property type="protein sequence ID" value="EAG9354261.1"/>
    <property type="molecule type" value="Genomic_DNA"/>
</dbReference>
<dbReference type="SMART" id="SM00400">
    <property type="entry name" value="ZnF_CHCC"/>
    <property type="match status" value="1"/>
</dbReference>
<dbReference type="Pfam" id="PF08275">
    <property type="entry name" value="DNAG_N"/>
    <property type="match status" value="1"/>
</dbReference>
<dbReference type="PIRSF" id="PIRSF002811">
    <property type="entry name" value="DnaG"/>
    <property type="match status" value="1"/>
</dbReference>
<dbReference type="HAMAP" id="MF_00974">
    <property type="entry name" value="DNA_primase_DnaG"/>
    <property type="match status" value="1"/>
</dbReference>
<dbReference type="PROSITE" id="PS50880">
    <property type="entry name" value="TOPRIM"/>
    <property type="match status" value="1"/>
</dbReference>
<feature type="domain" description="Toprim" evidence="16">
    <location>
        <begin position="264"/>
        <end position="346"/>
    </location>
</feature>
<comment type="catalytic activity">
    <reaction evidence="12">
        <text>ssDNA + n NTP = ssDNA/pppN(pN)n-1 hybrid + (n-1) diphosphate.</text>
        <dbReference type="EC" id="2.7.7.101"/>
    </reaction>
</comment>
<dbReference type="Proteomes" id="UP000524387">
    <property type="component" value="Unassembled WGS sequence"/>
</dbReference>
<feature type="coiled-coil region" evidence="15">
    <location>
        <begin position="420"/>
        <end position="447"/>
    </location>
</feature>
<dbReference type="FunFam" id="3.90.980.10:FF:000001">
    <property type="entry name" value="DNA primase"/>
    <property type="match status" value="1"/>
</dbReference>
<comment type="cofactor">
    <cofactor evidence="12 13 14">
        <name>Zn(2+)</name>
        <dbReference type="ChEBI" id="CHEBI:29105"/>
    </cofactor>
    <text evidence="12 13 14">Binds 1 zinc ion per monomer.</text>
</comment>
<dbReference type="GO" id="GO:0006269">
    <property type="term" value="P:DNA replication, synthesis of primer"/>
    <property type="evidence" value="ECO:0007669"/>
    <property type="project" value="UniProtKB-UniRule"/>
</dbReference>
<dbReference type="InterPro" id="IPR013264">
    <property type="entry name" value="DNAG_N"/>
</dbReference>
<evidence type="ECO:0000256" key="9">
    <source>
        <dbReference type="ARBA" id="ARBA00022842"/>
    </source>
</evidence>
<evidence type="ECO:0000256" key="3">
    <source>
        <dbReference type="ARBA" id="ARBA00022679"/>
    </source>
</evidence>
<dbReference type="GO" id="GO:0000428">
    <property type="term" value="C:DNA-directed RNA polymerase complex"/>
    <property type="evidence" value="ECO:0007669"/>
    <property type="project" value="UniProtKB-KW"/>
</dbReference>
<dbReference type="Pfam" id="PF10410">
    <property type="entry name" value="DnaB_bind"/>
    <property type="match status" value="1"/>
</dbReference>
<keyword evidence="10 12" id="KW-0238">DNA-binding</keyword>
<keyword evidence="5 12" id="KW-0235">DNA replication</keyword>
<proteinExistence type="inferred from homology"/>
<dbReference type="GO" id="GO:1990077">
    <property type="term" value="C:primosome complex"/>
    <property type="evidence" value="ECO:0007669"/>
    <property type="project" value="UniProtKB-KW"/>
</dbReference>
<dbReference type="Pfam" id="PF01807">
    <property type="entry name" value="Zn_ribbon_DnaG"/>
    <property type="match status" value="1"/>
</dbReference>